<feature type="signal peptide" evidence="4">
    <location>
        <begin position="1"/>
        <end position="26"/>
    </location>
</feature>
<evidence type="ECO:0000259" key="6">
    <source>
        <dbReference type="SMART" id="SM00848"/>
    </source>
</evidence>
<comment type="caution">
    <text evidence="7">The sequence shown here is derived from an EMBL/GenBank/DDBJ whole genome shotgun (WGS) entry which is preliminary data.</text>
</comment>
<dbReference type="Proteomes" id="UP000613740">
    <property type="component" value="Unassembled WGS sequence"/>
</dbReference>
<dbReference type="PROSITE" id="PS00139">
    <property type="entry name" value="THIOL_PROTEASE_CYS"/>
    <property type="match status" value="1"/>
</dbReference>
<evidence type="ECO:0000313" key="7">
    <source>
        <dbReference type="EMBL" id="KAG2447039.1"/>
    </source>
</evidence>
<feature type="compositionally biased region" description="Gly residues" evidence="3">
    <location>
        <begin position="209"/>
        <end position="225"/>
    </location>
</feature>
<dbReference type="InterPro" id="IPR038765">
    <property type="entry name" value="Papain-like_cys_pep_sf"/>
</dbReference>
<dbReference type="SMART" id="SM00645">
    <property type="entry name" value="Pept_C1"/>
    <property type="match status" value="1"/>
</dbReference>
<feature type="compositionally biased region" description="Acidic residues" evidence="3">
    <location>
        <begin position="572"/>
        <end position="601"/>
    </location>
</feature>
<dbReference type="SUPFAM" id="SSF54001">
    <property type="entry name" value="Cysteine proteinases"/>
    <property type="match status" value="1"/>
</dbReference>
<sequence length="670" mass="70738">MRARVTLAAVVLLAVLLAGSLHSADAQRTNKSPGPKTPVKKPGQKPSSKPSPKPSPAPSSDTPGSIANLNIIGRINGVALESLQANFRVPLSDMYNWLIIGNTQALARQQALQLKTDLASAVLVSKMFDQFATAYGKVYTPSQATLARQAFAANLKTIADINLNPASTFTASCNAYCDLDFASFQKQQLMDVSSLGDMPKGADDLPGADGVGPGDGGPAGGGGGRRALLQSWPPASVDWRAAGKLTPIRNQGGCGSCWAFAATAALEANYLIRFGSGPACDALDLSEQQIVSCANANEGYGGSKGCSGGWSTDALDYVYKRKQMTERRWPYTSSTGTCNRGMPGPGERIATGRTYYLSTAASEDRLKRWVAIGPTVIYFCVEDSFRWYTGGYYSSSTCGTCHNHAMVAVGYTATGANPHWIIRNSWGTGWGGWEFGYARVRMQGSTAGPCGLHQTAIAPTFQITETLASRCPPPPPSPPAPCKGFFCNIFDPNTEVKIDDSKITQFFRPSPPLPPPPCNTLLCKGLSDVVKTPISIGGGIGGLIGRHRRLGATDQATATATAAGAATAEQQQQDEEEMEVLELAEEQQEQEEMEQVEEEQEERGGDEARELIATGGLPEVDQQQQVAAAEEAAAATAATAAATAAAAAAAAATIVQQQQQQQQLSHHQAV</sequence>
<dbReference type="InterPro" id="IPR013128">
    <property type="entry name" value="Peptidase_C1A"/>
</dbReference>
<evidence type="ECO:0000256" key="3">
    <source>
        <dbReference type="SAM" id="MobiDB-lite"/>
    </source>
</evidence>
<dbReference type="Pfam" id="PF08246">
    <property type="entry name" value="Inhibitor_I29"/>
    <property type="match status" value="1"/>
</dbReference>
<keyword evidence="2" id="KW-1015">Disulfide bond</keyword>
<dbReference type="Gene3D" id="3.90.70.10">
    <property type="entry name" value="Cysteine proteinases"/>
    <property type="match status" value="1"/>
</dbReference>
<dbReference type="InterPro" id="IPR000169">
    <property type="entry name" value="Pept_cys_AS"/>
</dbReference>
<dbReference type="InterPro" id="IPR039417">
    <property type="entry name" value="Peptidase_C1A_papain-like"/>
</dbReference>
<dbReference type="PRINTS" id="PR00705">
    <property type="entry name" value="PAPAIN"/>
</dbReference>
<evidence type="ECO:0000256" key="4">
    <source>
        <dbReference type="SAM" id="SignalP"/>
    </source>
</evidence>
<dbReference type="EMBL" id="JAEHOD010000023">
    <property type="protein sequence ID" value="KAG2447039.1"/>
    <property type="molecule type" value="Genomic_DNA"/>
</dbReference>
<dbReference type="SMART" id="SM00848">
    <property type="entry name" value="Inhibitor_I29"/>
    <property type="match status" value="1"/>
</dbReference>
<gene>
    <name evidence="7" type="ORF">HYH02_007790</name>
</gene>
<evidence type="ECO:0008006" key="9">
    <source>
        <dbReference type="Google" id="ProtNLM"/>
    </source>
</evidence>
<dbReference type="CDD" id="cd02248">
    <property type="entry name" value="Peptidase_C1A"/>
    <property type="match status" value="1"/>
</dbReference>
<feature type="region of interest" description="Disordered" evidence="3">
    <location>
        <begin position="564"/>
        <end position="606"/>
    </location>
</feature>
<feature type="compositionally biased region" description="Low complexity" evidence="3">
    <location>
        <begin position="642"/>
        <end position="663"/>
    </location>
</feature>
<dbReference type="GO" id="GO:0008234">
    <property type="term" value="F:cysteine-type peptidase activity"/>
    <property type="evidence" value="ECO:0007669"/>
    <property type="project" value="InterPro"/>
</dbReference>
<keyword evidence="4" id="KW-0732">Signal</keyword>
<evidence type="ECO:0000256" key="1">
    <source>
        <dbReference type="ARBA" id="ARBA00008455"/>
    </source>
</evidence>
<dbReference type="GO" id="GO:0006508">
    <property type="term" value="P:proteolysis"/>
    <property type="evidence" value="ECO:0007669"/>
    <property type="project" value="InterPro"/>
</dbReference>
<evidence type="ECO:0000313" key="8">
    <source>
        <dbReference type="Proteomes" id="UP000613740"/>
    </source>
</evidence>
<dbReference type="Pfam" id="PF00112">
    <property type="entry name" value="Peptidase_C1"/>
    <property type="match status" value="1"/>
</dbReference>
<accession>A0A836B4H7</accession>
<dbReference type="InterPro" id="IPR013201">
    <property type="entry name" value="Prot_inhib_I29"/>
</dbReference>
<reference evidence="7" key="1">
    <citation type="journal article" date="2020" name="bioRxiv">
        <title>Comparative genomics of Chlamydomonas.</title>
        <authorList>
            <person name="Craig R.J."/>
            <person name="Hasan A.R."/>
            <person name="Ness R.W."/>
            <person name="Keightley P.D."/>
        </authorList>
    </citation>
    <scope>NUCLEOTIDE SEQUENCE</scope>
    <source>
        <strain evidence="7">CCAP 11/173</strain>
    </source>
</reference>
<comment type="similarity">
    <text evidence="1">Belongs to the peptidase C1 family.</text>
</comment>
<feature type="region of interest" description="Disordered" evidence="3">
    <location>
        <begin position="24"/>
        <end position="63"/>
    </location>
</feature>
<proteinExistence type="inferred from homology"/>
<feature type="region of interest" description="Disordered" evidence="3">
    <location>
        <begin position="642"/>
        <end position="670"/>
    </location>
</feature>
<protein>
    <recommendedName>
        <fullName evidence="9">Peptidase C1A papain C-terminal domain-containing protein</fullName>
    </recommendedName>
</protein>
<feature type="domain" description="Peptidase C1A papain C-terminal" evidence="5">
    <location>
        <begin position="233"/>
        <end position="460"/>
    </location>
</feature>
<name>A0A836B4H7_9CHLO</name>
<dbReference type="InterPro" id="IPR000668">
    <property type="entry name" value="Peptidase_C1A_C"/>
</dbReference>
<dbReference type="PANTHER" id="PTHR12411">
    <property type="entry name" value="CYSTEINE PROTEASE FAMILY C1-RELATED"/>
    <property type="match status" value="1"/>
</dbReference>
<organism evidence="7 8">
    <name type="scientific">Chlamydomonas schloesseri</name>
    <dbReference type="NCBI Taxonomy" id="2026947"/>
    <lineage>
        <taxon>Eukaryota</taxon>
        <taxon>Viridiplantae</taxon>
        <taxon>Chlorophyta</taxon>
        <taxon>core chlorophytes</taxon>
        <taxon>Chlorophyceae</taxon>
        <taxon>CS clade</taxon>
        <taxon>Chlamydomonadales</taxon>
        <taxon>Chlamydomonadaceae</taxon>
        <taxon>Chlamydomonas</taxon>
    </lineage>
</organism>
<evidence type="ECO:0000259" key="5">
    <source>
        <dbReference type="SMART" id="SM00645"/>
    </source>
</evidence>
<keyword evidence="8" id="KW-1185">Reference proteome</keyword>
<feature type="chain" id="PRO_5032282226" description="Peptidase C1A papain C-terminal domain-containing protein" evidence="4">
    <location>
        <begin position="27"/>
        <end position="670"/>
    </location>
</feature>
<evidence type="ECO:0000256" key="2">
    <source>
        <dbReference type="ARBA" id="ARBA00023157"/>
    </source>
</evidence>
<feature type="region of interest" description="Disordered" evidence="3">
    <location>
        <begin position="201"/>
        <end position="227"/>
    </location>
</feature>
<dbReference type="OrthoDB" id="548456at2759"/>
<feature type="domain" description="Cathepsin propeptide inhibitor" evidence="6">
    <location>
        <begin position="128"/>
        <end position="184"/>
    </location>
</feature>
<dbReference type="AlphaFoldDB" id="A0A836B4H7"/>